<evidence type="ECO:0000259" key="1">
    <source>
        <dbReference type="Pfam" id="PF00534"/>
    </source>
</evidence>
<protein>
    <submittedName>
        <fullName evidence="2">Glycosyltransferase</fullName>
        <ecNumber evidence="2">2.4.-.-</ecNumber>
    </submittedName>
</protein>
<dbReference type="AlphaFoldDB" id="A0A9X2Y077"/>
<dbReference type="InterPro" id="IPR001296">
    <property type="entry name" value="Glyco_trans_1"/>
</dbReference>
<dbReference type="EMBL" id="JAOTIF010000029">
    <property type="protein sequence ID" value="MCU7552175.1"/>
    <property type="molecule type" value="Genomic_DNA"/>
</dbReference>
<dbReference type="GO" id="GO:0016757">
    <property type="term" value="F:glycosyltransferase activity"/>
    <property type="evidence" value="ECO:0007669"/>
    <property type="project" value="UniProtKB-KW"/>
</dbReference>
<reference evidence="2" key="1">
    <citation type="submission" date="2022-09" db="EMBL/GenBank/DDBJ databases">
        <authorList>
            <person name="Yuan C."/>
            <person name="Ke Z."/>
        </authorList>
    </citation>
    <scope>NUCLEOTIDE SEQUENCE</scope>
    <source>
        <strain evidence="2">LB-8</strain>
    </source>
</reference>
<name>A0A9X2Y077_9BACT</name>
<dbReference type="Pfam" id="PF00534">
    <property type="entry name" value="Glycos_transf_1"/>
    <property type="match status" value="1"/>
</dbReference>
<dbReference type="Proteomes" id="UP001155483">
    <property type="component" value="Unassembled WGS sequence"/>
</dbReference>
<keyword evidence="2" id="KW-0328">Glycosyltransferase</keyword>
<dbReference type="Gene3D" id="3.40.50.2000">
    <property type="entry name" value="Glycogen Phosphorylase B"/>
    <property type="match status" value="1"/>
</dbReference>
<dbReference type="EC" id="2.4.-.-" evidence="2"/>
<evidence type="ECO:0000313" key="2">
    <source>
        <dbReference type="EMBL" id="MCU7552175.1"/>
    </source>
</evidence>
<comment type="caution">
    <text evidence="2">The sequence shown here is derived from an EMBL/GenBank/DDBJ whole genome shotgun (WGS) entry which is preliminary data.</text>
</comment>
<keyword evidence="2" id="KW-0808">Transferase</keyword>
<organism evidence="2 3">
    <name type="scientific">Paraflavisolibacter caeni</name>
    <dbReference type="NCBI Taxonomy" id="2982496"/>
    <lineage>
        <taxon>Bacteria</taxon>
        <taxon>Pseudomonadati</taxon>
        <taxon>Bacteroidota</taxon>
        <taxon>Chitinophagia</taxon>
        <taxon>Chitinophagales</taxon>
        <taxon>Chitinophagaceae</taxon>
        <taxon>Paraflavisolibacter</taxon>
    </lineage>
</organism>
<feature type="domain" description="Glycosyl transferase family 1" evidence="1">
    <location>
        <begin position="184"/>
        <end position="336"/>
    </location>
</feature>
<dbReference type="SUPFAM" id="SSF53756">
    <property type="entry name" value="UDP-Glycosyltransferase/glycogen phosphorylase"/>
    <property type="match status" value="1"/>
</dbReference>
<evidence type="ECO:0000313" key="3">
    <source>
        <dbReference type="Proteomes" id="UP001155483"/>
    </source>
</evidence>
<accession>A0A9X2Y077</accession>
<reference evidence="2" key="2">
    <citation type="submission" date="2023-04" db="EMBL/GenBank/DDBJ databases">
        <title>Paracnuella aquatica gen. nov., sp. nov., a member of the family Chitinophagaceae isolated from a hot spring.</title>
        <authorList>
            <person name="Wang C."/>
        </authorList>
    </citation>
    <scope>NUCLEOTIDE SEQUENCE</scope>
    <source>
        <strain evidence="2">LB-8</strain>
    </source>
</reference>
<dbReference type="RefSeq" id="WP_279299612.1">
    <property type="nucleotide sequence ID" value="NZ_JAOTIF010000029.1"/>
</dbReference>
<keyword evidence="3" id="KW-1185">Reference proteome</keyword>
<sequence length="363" mass="42735">MKHITFTVTNDLSFDQRMQRICNSLASNGYRITLVGRKLKSSKPLCQSNYSQKRLYCFFTKGFLFYAEYNIRLFLFLLFQKTDAICAIDLDTILPCLITSKLKNKKRIYDAHELFTELKEVRTRPHIFKIWTLVERISVPHFDYSYTVGQGIANEFNRRYNKHFEIIRNMPLLKSLPKDIQRNEKLLYQGAVNEGRCLEKLIPAMQSLDYKLIVCGSGNFMNQLKELIIKYKVENKIELKGMILPNELFHITQQCALGINLVERGGLNQYLSLANKFFDYIHAGIPQITMNFPEYSFINQQFEIALLIDDVNEETIVTKINGLMTDKVKWKQLHENCLKAREILNWQEEEKRLLSFYNKVFDN</sequence>
<proteinExistence type="predicted"/>
<gene>
    <name evidence="2" type="ORF">OCK74_23860</name>
</gene>